<dbReference type="PANTHER" id="PTHR10366:SF447">
    <property type="entry name" value="HYDROXYSTEROID DEHYDROGENASE_ISOMERASE FAMILY PROTEIN, PUTATIVE (AFU_ORTHOLOGUE AFUA_1G06450)-RELATED"/>
    <property type="match status" value="1"/>
</dbReference>
<keyword evidence="1" id="KW-0560">Oxidoreductase</keyword>
<dbReference type="Gene3D" id="3.40.50.720">
    <property type="entry name" value="NAD(P)-binding Rossmann-like Domain"/>
    <property type="match status" value="1"/>
</dbReference>
<name>A0A165H0J1_EXIGL</name>
<dbReference type="GO" id="GO:0005783">
    <property type="term" value="C:endoplasmic reticulum"/>
    <property type="evidence" value="ECO:0007669"/>
    <property type="project" value="TreeGrafter"/>
</dbReference>
<organism evidence="4 5">
    <name type="scientific">Exidia glandulosa HHB12029</name>
    <dbReference type="NCBI Taxonomy" id="1314781"/>
    <lineage>
        <taxon>Eukaryota</taxon>
        <taxon>Fungi</taxon>
        <taxon>Dikarya</taxon>
        <taxon>Basidiomycota</taxon>
        <taxon>Agaricomycotina</taxon>
        <taxon>Agaricomycetes</taxon>
        <taxon>Auriculariales</taxon>
        <taxon>Exidiaceae</taxon>
        <taxon>Exidia</taxon>
    </lineage>
</organism>
<protein>
    <submittedName>
        <fullName evidence="4">NAD(P)-binding protein</fullName>
    </submittedName>
</protein>
<sequence>MGFYAALAAGSAAGVYLYLLSCRLTATHGDAHPERLTIDELDAVSYSDIDVLSTINPQATGKSYVVVGGAGFVGSYLVRLLLKRGEKHVHILDRVPPPDDLARVPHSLVDITSRTNVQAAFASIRPDIVLHTAALIRFWERHDYTFAPSHKVNVLGTNNLLAASIAVGAQVFVYCSTSDTCIPRPNFCRLSMRHHRVVIRDEDGELPPHMLSQMCYVRSKLMAEELVVNADMPGGMRTGVLRPGFTILGPNDRMTTSTLTMPVVPVFDATHSQKNVHVWDVAAAHIRYADLLSSGADDVLEQVAAQRFLISGKGAAWTIGDIRRAIQHYALHRIVLRPVPTLLIYLFAHLIEAGLWIRYKILSPSTLVPAWLGELVFLQPATLEYFTDVAIDDTRARKLLGYEPQWTMAQSLRHGVDQVCGGDASFGTKSGLAAQSGIGHLREQ</sequence>
<reference evidence="4 5" key="1">
    <citation type="journal article" date="2016" name="Mol. Biol. Evol.">
        <title>Comparative Genomics of Early-Diverging Mushroom-Forming Fungi Provides Insights into the Origins of Lignocellulose Decay Capabilities.</title>
        <authorList>
            <person name="Nagy L.G."/>
            <person name="Riley R."/>
            <person name="Tritt A."/>
            <person name="Adam C."/>
            <person name="Daum C."/>
            <person name="Floudas D."/>
            <person name="Sun H."/>
            <person name="Yadav J.S."/>
            <person name="Pangilinan J."/>
            <person name="Larsson K.H."/>
            <person name="Matsuura K."/>
            <person name="Barry K."/>
            <person name="Labutti K."/>
            <person name="Kuo R."/>
            <person name="Ohm R.A."/>
            <person name="Bhattacharya S.S."/>
            <person name="Shirouzu T."/>
            <person name="Yoshinaga Y."/>
            <person name="Martin F.M."/>
            <person name="Grigoriev I.V."/>
            <person name="Hibbett D.S."/>
        </authorList>
    </citation>
    <scope>NUCLEOTIDE SEQUENCE [LARGE SCALE GENOMIC DNA]</scope>
    <source>
        <strain evidence="4 5">HHB12029</strain>
    </source>
</reference>
<dbReference type="AlphaFoldDB" id="A0A165H0J1"/>
<dbReference type="SUPFAM" id="SSF51735">
    <property type="entry name" value="NAD(P)-binding Rossmann-fold domains"/>
    <property type="match status" value="1"/>
</dbReference>
<keyword evidence="5" id="KW-1185">Reference proteome</keyword>
<dbReference type="Pfam" id="PF01370">
    <property type="entry name" value="Epimerase"/>
    <property type="match status" value="1"/>
</dbReference>
<dbReference type="GO" id="GO:0000252">
    <property type="term" value="F:3-beta-hydroxysteroid dehydrogenase [NAD(P)+]/C4-decarboxylase activity"/>
    <property type="evidence" value="ECO:0007669"/>
    <property type="project" value="TreeGrafter"/>
</dbReference>
<comment type="similarity">
    <text evidence="2">Belongs to the NAD(P)-dependent epimerase/dehydratase family. Dihydroflavonol-4-reductase subfamily.</text>
</comment>
<gene>
    <name evidence="4" type="ORF">EXIGLDRAFT_792649</name>
</gene>
<feature type="domain" description="NAD-dependent epimerase/dehydratase" evidence="3">
    <location>
        <begin position="65"/>
        <end position="284"/>
    </location>
</feature>
<dbReference type="PANTHER" id="PTHR10366">
    <property type="entry name" value="NAD DEPENDENT EPIMERASE/DEHYDRATASE"/>
    <property type="match status" value="1"/>
</dbReference>
<dbReference type="STRING" id="1314781.A0A165H0J1"/>
<accession>A0A165H0J1</accession>
<evidence type="ECO:0000313" key="5">
    <source>
        <dbReference type="Proteomes" id="UP000077266"/>
    </source>
</evidence>
<dbReference type="Proteomes" id="UP000077266">
    <property type="component" value="Unassembled WGS sequence"/>
</dbReference>
<evidence type="ECO:0000259" key="3">
    <source>
        <dbReference type="Pfam" id="PF01370"/>
    </source>
</evidence>
<dbReference type="InterPro" id="IPR050425">
    <property type="entry name" value="NAD(P)_dehydrat-like"/>
</dbReference>
<dbReference type="EMBL" id="KV426031">
    <property type="protein sequence ID" value="KZV91272.1"/>
    <property type="molecule type" value="Genomic_DNA"/>
</dbReference>
<evidence type="ECO:0000256" key="2">
    <source>
        <dbReference type="ARBA" id="ARBA00023445"/>
    </source>
</evidence>
<evidence type="ECO:0000313" key="4">
    <source>
        <dbReference type="EMBL" id="KZV91272.1"/>
    </source>
</evidence>
<dbReference type="InterPro" id="IPR001509">
    <property type="entry name" value="Epimerase_deHydtase"/>
</dbReference>
<dbReference type="InterPro" id="IPR036291">
    <property type="entry name" value="NAD(P)-bd_dom_sf"/>
</dbReference>
<dbReference type="InParanoid" id="A0A165H0J1"/>
<dbReference type="GO" id="GO:0006696">
    <property type="term" value="P:ergosterol biosynthetic process"/>
    <property type="evidence" value="ECO:0007669"/>
    <property type="project" value="TreeGrafter"/>
</dbReference>
<dbReference type="OrthoDB" id="10058185at2759"/>
<evidence type="ECO:0000256" key="1">
    <source>
        <dbReference type="ARBA" id="ARBA00023002"/>
    </source>
</evidence>
<proteinExistence type="inferred from homology"/>